<reference evidence="4" key="1">
    <citation type="submission" date="2017-05" db="EMBL/GenBank/DDBJ databases">
        <title>Physiological properties and genetic analysis related to exopolysaccharide production of fresh-water unicellular cyanobacterium Aphanothece sacrum, Suizenji Nori, that has been cultured as a food source in Japan.</title>
        <authorList>
            <person name="Kanesaki Y."/>
            <person name="Yoshikawa S."/>
            <person name="Ohki K."/>
        </authorList>
    </citation>
    <scope>NUCLEOTIDE SEQUENCE [LARGE SCALE GENOMIC DNA]</scope>
    <source>
        <strain evidence="4">FPU1</strain>
    </source>
</reference>
<proteinExistence type="inferred from homology"/>
<gene>
    <name evidence="3" type="ORF">AsFPU1_2303</name>
</gene>
<dbReference type="PANTHER" id="PTHR30023:SF0">
    <property type="entry name" value="PENICILLIN-SENSITIVE CARBOXYPEPTIDASE A"/>
    <property type="match status" value="1"/>
</dbReference>
<dbReference type="GO" id="GO:0000270">
    <property type="term" value="P:peptidoglycan metabolic process"/>
    <property type="evidence" value="ECO:0007669"/>
    <property type="project" value="TreeGrafter"/>
</dbReference>
<protein>
    <submittedName>
        <fullName evidence="3">Peptidase</fullName>
    </submittedName>
</protein>
<dbReference type="AlphaFoldDB" id="A0A401II17"/>
<keyword evidence="2" id="KW-0378">Hydrolase</keyword>
<dbReference type="Pfam" id="PF02113">
    <property type="entry name" value="Peptidase_S13"/>
    <property type="match status" value="2"/>
</dbReference>
<dbReference type="Proteomes" id="UP000287247">
    <property type="component" value="Unassembled WGS sequence"/>
</dbReference>
<comment type="caution">
    <text evidence="3">The sequence shown here is derived from an EMBL/GenBank/DDBJ whole genome shotgun (WGS) entry which is preliminary data.</text>
</comment>
<evidence type="ECO:0000313" key="4">
    <source>
        <dbReference type="Proteomes" id="UP000287247"/>
    </source>
</evidence>
<sequence>MQELLGFAVGHLLMNLWGRSPAPLQPVPLVAWQEAKIFQVPTEPDPVVEKIVADYLKQLASLGVSSAQQGVWIQSEWAYLGEHGANIPASAASLTKVATSLAALATWGTNHRFETLIYTVGPVKNGILQGDLIIQGGGDPLFVWEEAIALGNQLNQLGIRQVKGNLIILGRFSVNFQSNPQLSGELLQVGLNQRRWTPSIEQTYRTFPPKTPRPQVAIARQVKVENTLPTNAKLLMRHQSLTLAELLKKMNLYSNNAMAQMLADELGGASVVAKLAAQVAKLPPGEISLINGSGLGVENRISPRATVQMLMTIEQRLGDNPLEVKDLFPMAGRDKKGTAQLRNIPDGVAFKTGTLAQVSALAGVIPTQERGPVWFAIINYGNNVDRFRVEQDRLLQRLAQHWQLIPLESTVKTNPTVNLGDPKRNIPQQS</sequence>
<dbReference type="GO" id="GO:0004185">
    <property type="term" value="F:serine-type carboxypeptidase activity"/>
    <property type="evidence" value="ECO:0007669"/>
    <property type="project" value="InterPro"/>
</dbReference>
<dbReference type="GO" id="GO:0006508">
    <property type="term" value="P:proteolysis"/>
    <property type="evidence" value="ECO:0007669"/>
    <property type="project" value="InterPro"/>
</dbReference>
<organism evidence="3 4">
    <name type="scientific">Aphanothece sacrum FPU1</name>
    <dbReference type="NCBI Taxonomy" id="1920663"/>
    <lineage>
        <taxon>Bacteria</taxon>
        <taxon>Bacillati</taxon>
        <taxon>Cyanobacteriota</taxon>
        <taxon>Cyanophyceae</taxon>
        <taxon>Oscillatoriophycideae</taxon>
        <taxon>Chroococcales</taxon>
        <taxon>Aphanothecaceae</taxon>
        <taxon>Aphanothece</taxon>
    </lineage>
</organism>
<dbReference type="RefSeq" id="WP_124974748.1">
    <property type="nucleotide sequence ID" value="NZ_BDQK01000013.1"/>
</dbReference>
<dbReference type="InterPro" id="IPR000667">
    <property type="entry name" value="Peptidase_S13"/>
</dbReference>
<evidence type="ECO:0000256" key="2">
    <source>
        <dbReference type="ARBA" id="ARBA00022801"/>
    </source>
</evidence>
<evidence type="ECO:0000256" key="1">
    <source>
        <dbReference type="ARBA" id="ARBA00006096"/>
    </source>
</evidence>
<evidence type="ECO:0000313" key="3">
    <source>
        <dbReference type="EMBL" id="GBF80894.1"/>
    </source>
</evidence>
<comment type="similarity">
    <text evidence="1">Belongs to the peptidase S13 family.</text>
</comment>
<keyword evidence="4" id="KW-1185">Reference proteome</keyword>
<accession>A0A401II17</accession>
<dbReference type="SUPFAM" id="SSF56601">
    <property type="entry name" value="beta-lactamase/transpeptidase-like"/>
    <property type="match status" value="1"/>
</dbReference>
<dbReference type="PANTHER" id="PTHR30023">
    <property type="entry name" value="D-ALANYL-D-ALANINE CARBOXYPEPTIDASE"/>
    <property type="match status" value="1"/>
</dbReference>
<dbReference type="Gene3D" id="3.40.710.10">
    <property type="entry name" value="DD-peptidase/beta-lactamase superfamily"/>
    <property type="match status" value="1"/>
</dbReference>
<dbReference type="OrthoDB" id="9802627at2"/>
<dbReference type="InterPro" id="IPR012338">
    <property type="entry name" value="Beta-lactam/transpept-like"/>
</dbReference>
<name>A0A401II17_APHSA</name>
<dbReference type="EMBL" id="BDQK01000013">
    <property type="protein sequence ID" value="GBF80894.1"/>
    <property type="molecule type" value="Genomic_DNA"/>
</dbReference>
<dbReference type="Gene3D" id="3.50.80.20">
    <property type="entry name" value="D-Ala-D-Ala carboxypeptidase C, peptidase S13"/>
    <property type="match status" value="1"/>
</dbReference>
<dbReference type="PRINTS" id="PR00922">
    <property type="entry name" value="DADACBPTASE3"/>
</dbReference>